<dbReference type="EMBL" id="CADCXU010025623">
    <property type="protein sequence ID" value="CAB0012704.1"/>
    <property type="molecule type" value="Genomic_DNA"/>
</dbReference>
<evidence type="ECO:0000256" key="1">
    <source>
        <dbReference type="SAM" id="MobiDB-lite"/>
    </source>
</evidence>
<protein>
    <submittedName>
        <fullName evidence="2">Uncharacterized protein</fullName>
    </submittedName>
</protein>
<accession>A0A6H5HA99</accession>
<feature type="compositionally biased region" description="Basic and acidic residues" evidence="1">
    <location>
        <begin position="1"/>
        <end position="10"/>
    </location>
</feature>
<feature type="region of interest" description="Disordered" evidence="1">
    <location>
        <begin position="1"/>
        <end position="24"/>
    </location>
</feature>
<gene>
    <name evidence="2" type="ORF">NTEN_LOCUS17405</name>
</gene>
<organism evidence="2 3">
    <name type="scientific">Nesidiocoris tenuis</name>
    <dbReference type="NCBI Taxonomy" id="355587"/>
    <lineage>
        <taxon>Eukaryota</taxon>
        <taxon>Metazoa</taxon>
        <taxon>Ecdysozoa</taxon>
        <taxon>Arthropoda</taxon>
        <taxon>Hexapoda</taxon>
        <taxon>Insecta</taxon>
        <taxon>Pterygota</taxon>
        <taxon>Neoptera</taxon>
        <taxon>Paraneoptera</taxon>
        <taxon>Hemiptera</taxon>
        <taxon>Heteroptera</taxon>
        <taxon>Panheteroptera</taxon>
        <taxon>Cimicomorpha</taxon>
        <taxon>Miridae</taxon>
        <taxon>Dicyphina</taxon>
        <taxon>Nesidiocoris</taxon>
    </lineage>
</organism>
<keyword evidence="3" id="KW-1185">Reference proteome</keyword>
<evidence type="ECO:0000313" key="3">
    <source>
        <dbReference type="Proteomes" id="UP000479000"/>
    </source>
</evidence>
<feature type="region of interest" description="Disordered" evidence="1">
    <location>
        <begin position="86"/>
        <end position="147"/>
    </location>
</feature>
<feature type="compositionally biased region" description="Basic and acidic residues" evidence="1">
    <location>
        <begin position="88"/>
        <end position="131"/>
    </location>
</feature>
<sequence>MEELKVKEKFYSSTSGRSTQEGHRPTKIGSLLRISMKRLEKRGLSRLRLKNAFVKIRRISTGLHRTGYVCFHGVQQVTTRQILSIKHGSMEGRRGQKGRMDVRQRERTGCTRVGSEKDDSEEYEGRRRGVTTDDGPNINRMRKSRDR</sequence>
<evidence type="ECO:0000313" key="2">
    <source>
        <dbReference type="EMBL" id="CAB0012704.1"/>
    </source>
</evidence>
<dbReference type="Proteomes" id="UP000479000">
    <property type="component" value="Unassembled WGS sequence"/>
</dbReference>
<name>A0A6H5HA99_9HEMI</name>
<reference evidence="2 3" key="1">
    <citation type="submission" date="2020-02" db="EMBL/GenBank/DDBJ databases">
        <authorList>
            <person name="Ferguson B K."/>
        </authorList>
    </citation>
    <scope>NUCLEOTIDE SEQUENCE [LARGE SCALE GENOMIC DNA]</scope>
</reference>
<proteinExistence type="predicted"/>
<dbReference type="AlphaFoldDB" id="A0A6H5HA99"/>